<evidence type="ECO:0000313" key="2">
    <source>
        <dbReference type="EMBL" id="RXG20529.1"/>
    </source>
</evidence>
<accession>A0A4Q0P4L6</accession>
<dbReference type="Proteomes" id="UP000289859">
    <property type="component" value="Unassembled WGS sequence"/>
</dbReference>
<dbReference type="PROSITE" id="PS51257">
    <property type="entry name" value="PROKAR_LIPOPROTEIN"/>
    <property type="match status" value="1"/>
</dbReference>
<sequence length="155" mass="17237">MTRYLIVFAVLIISCKPSTEKKADVMSAEETESASTSEPDSLSQQNEPVLESAADQKRALMQGTWYSTEDPKSYLEVKGDQLIMGYEGIESATSTYAVTIADQLPDDQPSNPDTQYLILKQGEDTMTYAIDNLTEDSLKLLYLPRGNFLSFSKTK</sequence>
<dbReference type="EMBL" id="QOVK01000010">
    <property type="protein sequence ID" value="RXG20529.1"/>
    <property type="molecule type" value="Genomic_DNA"/>
</dbReference>
<protein>
    <recommendedName>
        <fullName evidence="4">Lipocalin-like protein</fullName>
    </recommendedName>
</protein>
<comment type="caution">
    <text evidence="2">The sequence shown here is derived from an EMBL/GenBank/DDBJ whole genome shotgun (WGS) entry which is preliminary data.</text>
</comment>
<dbReference type="RefSeq" id="WP_128765801.1">
    <property type="nucleotide sequence ID" value="NZ_JBHUOO010000008.1"/>
</dbReference>
<organism evidence="2 3">
    <name type="scientific">Leeuwenhoekiella polynyae</name>
    <dbReference type="NCBI Taxonomy" id="1550906"/>
    <lineage>
        <taxon>Bacteria</taxon>
        <taxon>Pseudomonadati</taxon>
        <taxon>Bacteroidota</taxon>
        <taxon>Flavobacteriia</taxon>
        <taxon>Flavobacteriales</taxon>
        <taxon>Flavobacteriaceae</taxon>
        <taxon>Leeuwenhoekiella</taxon>
    </lineage>
</organism>
<dbReference type="AlphaFoldDB" id="A0A4Q0P4L6"/>
<keyword evidence="3" id="KW-1185">Reference proteome</keyword>
<evidence type="ECO:0000313" key="3">
    <source>
        <dbReference type="Proteomes" id="UP000289859"/>
    </source>
</evidence>
<name>A0A4Q0P4L6_9FLAO</name>
<dbReference type="OrthoDB" id="982169at2"/>
<evidence type="ECO:0000256" key="1">
    <source>
        <dbReference type="SAM" id="MobiDB-lite"/>
    </source>
</evidence>
<feature type="region of interest" description="Disordered" evidence="1">
    <location>
        <begin position="24"/>
        <end position="52"/>
    </location>
</feature>
<evidence type="ECO:0008006" key="4">
    <source>
        <dbReference type="Google" id="ProtNLM"/>
    </source>
</evidence>
<reference evidence="2 3" key="1">
    <citation type="submission" date="2018-07" db="EMBL/GenBank/DDBJ databases">
        <title>Leeuwenhoekiella genomics.</title>
        <authorList>
            <person name="Tahon G."/>
            <person name="Willems A."/>
        </authorList>
    </citation>
    <scope>NUCLEOTIDE SEQUENCE [LARGE SCALE GENOMIC DNA]</scope>
    <source>
        <strain evidence="2 3">LMG 29608</strain>
    </source>
</reference>
<gene>
    <name evidence="2" type="ORF">DSM02_2382</name>
</gene>
<proteinExistence type="predicted"/>